<feature type="region of interest" description="Disordered" evidence="1">
    <location>
        <begin position="14"/>
        <end position="34"/>
    </location>
</feature>
<dbReference type="HOGENOM" id="CLU_2276170_0_0_4"/>
<keyword evidence="3" id="KW-1185">Reference proteome</keyword>
<proteinExistence type="predicted"/>
<gene>
    <name evidence="2" type="ordered locus">Tbd_0826</name>
</gene>
<dbReference type="AlphaFoldDB" id="Q3SKK0"/>
<dbReference type="KEGG" id="tbd:Tbd_0826"/>
<evidence type="ECO:0000313" key="3">
    <source>
        <dbReference type="Proteomes" id="UP000008291"/>
    </source>
</evidence>
<dbReference type="RefSeq" id="WP_011311338.1">
    <property type="nucleotide sequence ID" value="NC_007404.1"/>
</dbReference>
<organism evidence="2 3">
    <name type="scientific">Thiobacillus denitrificans (strain ATCC 25259 / T1)</name>
    <dbReference type="NCBI Taxonomy" id="292415"/>
    <lineage>
        <taxon>Bacteria</taxon>
        <taxon>Pseudomonadati</taxon>
        <taxon>Pseudomonadota</taxon>
        <taxon>Betaproteobacteria</taxon>
        <taxon>Nitrosomonadales</taxon>
        <taxon>Thiobacillaceae</taxon>
        <taxon>Thiobacillus</taxon>
    </lineage>
</organism>
<dbReference type="Proteomes" id="UP000008291">
    <property type="component" value="Chromosome"/>
</dbReference>
<evidence type="ECO:0000313" key="2">
    <source>
        <dbReference type="EMBL" id="AAZ96779.1"/>
    </source>
</evidence>
<reference evidence="2 3" key="1">
    <citation type="journal article" date="2006" name="J. Bacteriol.">
        <title>The genome sequence of the obligately chemolithoautotrophic, facultatively anaerobic bacterium Thiobacillus denitrificans.</title>
        <authorList>
            <person name="Beller H.R."/>
            <person name="Chain P.S."/>
            <person name="Letain T.E."/>
            <person name="Chakicherla A."/>
            <person name="Larimer F.W."/>
            <person name="Richardson P.M."/>
            <person name="Coleman M.A."/>
            <person name="Wood A.P."/>
            <person name="Kelly D.P."/>
        </authorList>
    </citation>
    <scope>NUCLEOTIDE SEQUENCE [LARGE SCALE GENOMIC DNA]</scope>
    <source>
        <strain evidence="2 3">ATCC 25259</strain>
    </source>
</reference>
<evidence type="ECO:0000256" key="1">
    <source>
        <dbReference type="SAM" id="MobiDB-lite"/>
    </source>
</evidence>
<protein>
    <submittedName>
        <fullName evidence="2">Uncharacterized protein</fullName>
    </submittedName>
</protein>
<dbReference type="EMBL" id="CP000116">
    <property type="protein sequence ID" value="AAZ96779.1"/>
    <property type="molecule type" value="Genomic_DNA"/>
</dbReference>
<sequence length="102" mass="11584">MDIARQDSTIHNYSTSNYIATDPLPRDQGQSTHLHEPNWIVSRADPITGRKIDDPSGLPTLVDGNLTIYFENESTRKEFMDMPIDHPFHLVDNPVDEGYDEG</sequence>
<name>Q3SKK0_THIDA</name>
<accession>Q3SKK0</accession>